<keyword evidence="2" id="KW-1185">Reference proteome</keyword>
<accession>A0A8J4Q4J6</accession>
<dbReference type="OrthoDB" id="10016839at2759"/>
<dbReference type="Proteomes" id="UP000695562">
    <property type="component" value="Unassembled WGS sequence"/>
</dbReference>
<comment type="caution">
    <text evidence="1">The sequence shown here is derived from an EMBL/GenBank/DDBJ whole genome shotgun (WGS) entry which is preliminary data.</text>
</comment>
<reference evidence="1" key="1">
    <citation type="submission" date="2020-01" db="EMBL/GenBank/DDBJ databases">
        <title>Development of genomics and gene disruption for Polysphondylium violaceum indicates a role for the polyketide synthase stlB in stalk morphogenesis.</title>
        <authorList>
            <person name="Narita B."/>
            <person name="Kawabe Y."/>
            <person name="Kin K."/>
            <person name="Saito T."/>
            <person name="Gibbs R."/>
            <person name="Kuspa A."/>
            <person name="Muzny D."/>
            <person name="Queller D."/>
            <person name="Richards S."/>
            <person name="Strassman J."/>
            <person name="Sucgang R."/>
            <person name="Worley K."/>
            <person name="Schaap P."/>
        </authorList>
    </citation>
    <scope>NUCLEOTIDE SEQUENCE</scope>
    <source>
        <strain evidence="1">QSvi11</strain>
    </source>
</reference>
<dbReference type="AlphaFoldDB" id="A0A8J4Q4J6"/>
<proteinExistence type="predicted"/>
<dbReference type="EMBL" id="AJWJ01000001">
    <property type="protein sequence ID" value="KAF2078685.1"/>
    <property type="molecule type" value="Genomic_DNA"/>
</dbReference>
<protein>
    <submittedName>
        <fullName evidence="1">Uncharacterized protein</fullName>
    </submittedName>
</protein>
<dbReference type="Gene3D" id="3.75.10.10">
    <property type="entry name" value="L-arginine/glycine Amidinotransferase, Chain A"/>
    <property type="match status" value="1"/>
</dbReference>
<name>A0A8J4Q4J6_9MYCE</name>
<evidence type="ECO:0000313" key="1">
    <source>
        <dbReference type="EMBL" id="KAF2078685.1"/>
    </source>
</evidence>
<sequence length="132" mass="15165">MFGEPDNGVEQHALYVKALESTGSQGGREAREEFPDSCFVEDAALCTKYCAVLKRPSAATRQKEVLLEDLQMALEVHRTLGKDFAFDWLYYAVLEGFEEITPDEVSSFEYMEVFHPIWLERLDNLYLTWGVD</sequence>
<dbReference type="SUPFAM" id="SSF55909">
    <property type="entry name" value="Pentein"/>
    <property type="match status" value="1"/>
</dbReference>
<evidence type="ECO:0000313" key="2">
    <source>
        <dbReference type="Proteomes" id="UP000695562"/>
    </source>
</evidence>
<gene>
    <name evidence="1" type="ORF">CYY_000056</name>
</gene>
<organism evidence="1 2">
    <name type="scientific">Polysphondylium violaceum</name>
    <dbReference type="NCBI Taxonomy" id="133409"/>
    <lineage>
        <taxon>Eukaryota</taxon>
        <taxon>Amoebozoa</taxon>
        <taxon>Evosea</taxon>
        <taxon>Eumycetozoa</taxon>
        <taxon>Dictyostelia</taxon>
        <taxon>Dictyosteliales</taxon>
        <taxon>Dictyosteliaceae</taxon>
        <taxon>Polysphondylium</taxon>
    </lineage>
</organism>